<reference evidence="2 3" key="1">
    <citation type="submission" date="2025-04" db="UniProtKB">
        <authorList>
            <consortium name="RefSeq"/>
        </authorList>
    </citation>
    <scope>IDENTIFICATION</scope>
</reference>
<dbReference type="Proteomes" id="UP000694872">
    <property type="component" value="Unplaced"/>
</dbReference>
<feature type="compositionally biased region" description="Basic and acidic residues" evidence="1">
    <location>
        <begin position="1067"/>
        <end position="1087"/>
    </location>
</feature>
<feature type="region of interest" description="Disordered" evidence="1">
    <location>
        <begin position="879"/>
        <end position="905"/>
    </location>
</feature>
<feature type="compositionally biased region" description="Low complexity" evidence="1">
    <location>
        <begin position="328"/>
        <end position="342"/>
    </location>
</feature>
<sequence>MELPDCPPGAEGYQDTVIEVPKKPDMDETECTKAEQEFQAHLNSLKVKVEDGSIRCMVERRGRDVSHNWIYLCYPCAAVCCGENILQMHISGKKHKTKLSIKSVWPPSIFDNHPYILKEKGIIKTGAATQKLNLKMAEEVFLHQNLEMDMKYQKYRVTCHIQETLDQVKAPLLGTEYLVEHPPEGDNQEPSYLCTLCSKQGHQRTIVNHMTCYHHRCNFFSRHFYKASKLLAPHRRRLNARVGVMTVVNRLAQRIEDKYGRLKPVNIDKEEFDRDKEAIIQWIFKGYHFSEDLGHTFEEVVDEELIKSLTESTKEKREERNPSPPVVTAPAPARPRTTSTNTGLERIGSVESLSDVSDEELQRDGQTINKEKKEQDQCPNNRGQFRSRYVVKNAPDNKAKPYQKNYKMVLLYEKKRLAIDAAKETLAYHEKNPEKHPLYPEEWKKFWNKRYKEVQAEGKDPSKHDFKSEWIPFWTSRMKELHDEELRINIAELYRKMGVPLPESELTSQAKHLPEVGPSDGRRSPSSRPRPRSHSRSPHKNKPFGPRRRSPILRRRSPDPRRRSPIPRRRTPDFRRRSPDMRRRSPDMKRRSPYLRRRSPDGYDGPPSPKRKSPYSRYRSPTSYRRDRGSPIMRRRTPEHHHSPGRSRSPYKRRLESPGTYSREGGRRNVSPLSQRVEHRNLSPRTHAAHTAQTAPSLQTVLISDEELRPDDGLSPWNSDNDIDSVDSIIERRSHSASVASRSSRSAHGPHGGHASHMGHGPHVGYGARPASGAKPPAPQDFGPTDNVIATLRLLVALEDYLGSLGPKVVDLLTEALKMEKEKANSSEELLEREGAVALLETAKEKLKGAAQAGLVTGSAAAAVRATVVRLAAALHEADKRNRDRDTNVTTGRKKSGGGVESKCAGGGAVSVAGVGAVDRAEIAAQMAAALVAEGRTDVSPEELEQLIDAVVGMAEAKKRESEAKKKNQLASESAPSATRAGTTSALQMLQSAYDDPNAPPPKDDASDAMDGLSDSDLETLLKNFNELSAEEQHSLIAYLKKLEVRAPQRVEKLRRFVSAAAASASDHTHDRDHAHAHARPHNHDTDLVTIQSDDDDYTVEEVFKSATQKVKENQIQQEMEIVKKSLEETKTLVEPAVTTEPSAASPAPSVSTALNISSAADLFALVHASIQSTSLSKPAEVNQTAEVATNNQPRSFGDMPEPPTVKIDPIKPVMNLPPHITSDFQNRKSPNNYQGRTSSPQSQVSFGTNDSNEAYNDMQVQNSQSLKTDNMQTIVNNTQNMIQNRPPYAGDNMQAPYVDNRQFSTNDSYQPLTGESIQPLMGNNIPPAMADYRQPADGRDTFMSDNRQPVLGNRPPLMADNRQTFQSGQSFIGEYGQTPIEDNMQPTNVNIRPPIMEDNRQPLYGDNRQPLMNDNRQGDGRQFSVENIRQPVPTGNRVQIPPLLGTNIQSPFGDNNQLLADNRQSMSDNRWPAQPDNNTQSFVPNDQMQTGYDNFNQNRSFNQRGRGNFRNNYNAQDMNQQHYNNYQKNPNTNFRGRGRGFQGGGRGFQGGGRGFQGGGRGRGRGGMQ</sequence>
<gene>
    <name evidence="2 3" type="primary">LOC106118303</name>
</gene>
<evidence type="ECO:0000313" key="3">
    <source>
        <dbReference type="RefSeq" id="XP_013168390.1"/>
    </source>
</evidence>
<organism evidence="3">
    <name type="scientific">Papilio xuthus</name>
    <name type="common">Asian swallowtail butterfly</name>
    <dbReference type="NCBI Taxonomy" id="66420"/>
    <lineage>
        <taxon>Eukaryota</taxon>
        <taxon>Metazoa</taxon>
        <taxon>Ecdysozoa</taxon>
        <taxon>Arthropoda</taxon>
        <taxon>Hexapoda</taxon>
        <taxon>Insecta</taxon>
        <taxon>Pterygota</taxon>
        <taxon>Neoptera</taxon>
        <taxon>Endopterygota</taxon>
        <taxon>Lepidoptera</taxon>
        <taxon>Glossata</taxon>
        <taxon>Ditrysia</taxon>
        <taxon>Papilionoidea</taxon>
        <taxon>Papilionidae</taxon>
        <taxon>Papilioninae</taxon>
        <taxon>Papilio</taxon>
    </lineage>
</organism>
<dbReference type="InterPro" id="IPR036236">
    <property type="entry name" value="Znf_C2H2_sf"/>
</dbReference>
<feature type="compositionally biased region" description="Low complexity" evidence="1">
    <location>
        <begin position="736"/>
        <end position="763"/>
    </location>
</feature>
<name>A0AAJ6ZAE1_PAPXU</name>
<feature type="region of interest" description="Disordered" evidence="1">
    <location>
        <begin position="733"/>
        <end position="782"/>
    </location>
</feature>
<feature type="compositionally biased region" description="Basic residues" evidence="1">
    <location>
        <begin position="529"/>
        <end position="555"/>
    </location>
</feature>
<dbReference type="RefSeq" id="XP_013168389.1">
    <property type="nucleotide sequence ID" value="XM_013312935.1"/>
</dbReference>
<feature type="region of interest" description="Disordered" evidence="1">
    <location>
        <begin position="1062"/>
        <end position="1088"/>
    </location>
</feature>
<proteinExistence type="predicted"/>
<feature type="region of interest" description="Disordered" evidence="1">
    <location>
        <begin position="1541"/>
        <end position="1569"/>
    </location>
</feature>
<feature type="compositionally biased region" description="Basic residues" evidence="1">
    <location>
        <begin position="633"/>
        <end position="652"/>
    </location>
</feature>
<feature type="compositionally biased region" description="Basic and acidic residues" evidence="1">
    <location>
        <begin position="570"/>
        <end position="590"/>
    </location>
</feature>
<dbReference type="SUPFAM" id="SSF57667">
    <property type="entry name" value="beta-beta-alpha zinc fingers"/>
    <property type="match status" value="1"/>
</dbReference>
<feature type="compositionally biased region" description="Polar residues" evidence="1">
    <location>
        <begin position="1223"/>
        <end position="1255"/>
    </location>
</feature>
<accession>A0AAJ6ZAE1</accession>
<evidence type="ECO:0000256" key="1">
    <source>
        <dbReference type="SAM" id="MobiDB-lite"/>
    </source>
</evidence>
<dbReference type="GeneID" id="106118303"/>
<dbReference type="KEGG" id="pxu:106118303"/>
<feature type="compositionally biased region" description="Polar residues" evidence="1">
    <location>
        <begin position="969"/>
        <end position="991"/>
    </location>
</feature>
<feature type="region of interest" description="Disordered" evidence="1">
    <location>
        <begin position="959"/>
        <end position="1013"/>
    </location>
</feature>
<dbReference type="RefSeq" id="XP_013168390.1">
    <property type="nucleotide sequence ID" value="XM_013312936.1"/>
</dbReference>
<feature type="region of interest" description="Disordered" evidence="1">
    <location>
        <begin position="1222"/>
        <end position="1255"/>
    </location>
</feature>
<protein>
    <submittedName>
        <fullName evidence="2 3">Uncharacterized protein CG7065-like isoform X1</fullName>
    </submittedName>
</protein>
<feature type="region of interest" description="Disordered" evidence="1">
    <location>
        <begin position="506"/>
        <end position="675"/>
    </location>
</feature>
<evidence type="ECO:0000313" key="2">
    <source>
        <dbReference type="RefSeq" id="XP_013168389.1"/>
    </source>
</evidence>
<feature type="region of interest" description="Disordered" evidence="1">
    <location>
        <begin position="311"/>
        <end position="387"/>
    </location>
</feature>
<feature type="compositionally biased region" description="Basic and acidic residues" evidence="1">
    <location>
        <begin position="312"/>
        <end position="321"/>
    </location>
</feature>